<proteinExistence type="predicted"/>
<dbReference type="AlphaFoldDB" id="A0A090Z1N5"/>
<keyword evidence="1" id="KW-1133">Transmembrane helix</keyword>
<dbReference type="RefSeq" id="WP_042983027.1">
    <property type="nucleotide sequence ID" value="NZ_JMQC01000008.1"/>
</dbReference>
<comment type="caution">
    <text evidence="2">The sequence shown here is derived from an EMBL/GenBank/DDBJ whole genome shotgun (WGS) entry which is preliminary data.</text>
</comment>
<evidence type="ECO:0000313" key="5">
    <source>
        <dbReference type="Proteomes" id="UP000264294"/>
    </source>
</evidence>
<dbReference type="EMBL" id="QVOD01000002">
    <property type="protein sequence ID" value="RFT68523.1"/>
    <property type="molecule type" value="Genomic_DNA"/>
</dbReference>
<reference evidence="3 5" key="2">
    <citation type="submission" date="2018-08" db="EMBL/GenBank/DDBJ databases">
        <title>Bacillus clarus sp. nov. strain PS00077A.</title>
        <authorList>
            <person name="Mendez Acevedo M."/>
            <person name="Carroll L."/>
            <person name="Mukherjee M."/>
            <person name="Wiedmann M."/>
            <person name="Kovac J."/>
        </authorList>
    </citation>
    <scope>NUCLEOTIDE SEQUENCE [LARGE SCALE GENOMIC DNA]</scope>
    <source>
        <strain evidence="3 5">PS00077A</strain>
    </source>
</reference>
<gene>
    <name evidence="3" type="ORF">D0U04_03480</name>
    <name evidence="2" type="ORF">DJ93_4145</name>
</gene>
<feature type="transmembrane region" description="Helical" evidence="1">
    <location>
        <begin position="36"/>
        <end position="58"/>
    </location>
</feature>
<feature type="transmembrane region" description="Helical" evidence="1">
    <location>
        <begin position="64"/>
        <end position="85"/>
    </location>
</feature>
<keyword evidence="1" id="KW-0812">Transmembrane</keyword>
<name>A0A090Z1N5_9BACI</name>
<sequence length="119" mass="13979">MSFTLLLLGCVLFLVILALTFIYMTLKKGVYLKRPYLHSFIIMSLFFGHWILYLTNFYSLLPEYISNFIFLPIWYFLCILGFIVFIREWKNNRIVSISIGVLSFISLLFGLLLLGISNM</sequence>
<keyword evidence="5" id="KW-1185">Reference proteome</keyword>
<feature type="transmembrane region" description="Helical" evidence="1">
    <location>
        <begin position="6"/>
        <end position="24"/>
    </location>
</feature>
<protein>
    <submittedName>
        <fullName evidence="2">Putative membrane protein</fullName>
    </submittedName>
</protein>
<organism evidence="2 4">
    <name type="scientific">Bacillus clarus</name>
    <dbReference type="NCBI Taxonomy" id="2338372"/>
    <lineage>
        <taxon>Bacteria</taxon>
        <taxon>Bacillati</taxon>
        <taxon>Bacillota</taxon>
        <taxon>Bacilli</taxon>
        <taxon>Bacillales</taxon>
        <taxon>Bacillaceae</taxon>
        <taxon>Bacillus</taxon>
        <taxon>Bacillus cereus group</taxon>
    </lineage>
</organism>
<keyword evidence="1" id="KW-0472">Membrane</keyword>
<accession>A0A090Z1N5</accession>
<feature type="transmembrane region" description="Helical" evidence="1">
    <location>
        <begin position="97"/>
        <end position="116"/>
    </location>
</feature>
<dbReference type="Proteomes" id="UP000264294">
    <property type="component" value="Unassembled WGS sequence"/>
</dbReference>
<evidence type="ECO:0000313" key="3">
    <source>
        <dbReference type="EMBL" id="RFT68523.1"/>
    </source>
</evidence>
<evidence type="ECO:0000313" key="2">
    <source>
        <dbReference type="EMBL" id="KFN04288.1"/>
    </source>
</evidence>
<reference evidence="2 4" key="1">
    <citation type="submission" date="2014-04" db="EMBL/GenBank/DDBJ databases">
        <authorList>
            <person name="Bishop-Lilly K.A."/>
            <person name="Broomall S.M."/>
            <person name="Chain P.S."/>
            <person name="Chertkov O."/>
            <person name="Coyne S.R."/>
            <person name="Daligault H.E."/>
            <person name="Davenport K.W."/>
            <person name="Erkkila T."/>
            <person name="Frey K.G."/>
            <person name="Gibbons H.S."/>
            <person name="Gu W."/>
            <person name="Jaissle J."/>
            <person name="Johnson S.L."/>
            <person name="Koroleva G.I."/>
            <person name="Ladner J.T."/>
            <person name="Lo C.-C."/>
            <person name="Minogue T.D."/>
            <person name="Munk C."/>
            <person name="Palacios G.F."/>
            <person name="Redden C.L."/>
            <person name="Rosenzweig C.N."/>
            <person name="Scholz M.B."/>
            <person name="Teshima H."/>
            <person name="Xu Y."/>
        </authorList>
    </citation>
    <scope>NUCLEOTIDE SEQUENCE [LARGE SCALE GENOMIC DNA]</scope>
    <source>
        <strain evidence="2 4">BHP</strain>
    </source>
</reference>
<dbReference type="PATRIC" id="fig|1405.8.peg.4254"/>
<dbReference type="EMBL" id="JMQC01000008">
    <property type="protein sequence ID" value="KFN04288.1"/>
    <property type="molecule type" value="Genomic_DNA"/>
</dbReference>
<evidence type="ECO:0000313" key="4">
    <source>
        <dbReference type="Proteomes" id="UP000029389"/>
    </source>
</evidence>
<evidence type="ECO:0000256" key="1">
    <source>
        <dbReference type="SAM" id="Phobius"/>
    </source>
</evidence>
<dbReference type="Proteomes" id="UP000029389">
    <property type="component" value="Unassembled WGS sequence"/>
</dbReference>